<dbReference type="EMBL" id="JAKUCV010007044">
    <property type="protein sequence ID" value="KAJ4824963.1"/>
    <property type="molecule type" value="Genomic_DNA"/>
</dbReference>
<organism evidence="1 2">
    <name type="scientific">Turnera subulata</name>
    <dbReference type="NCBI Taxonomy" id="218843"/>
    <lineage>
        <taxon>Eukaryota</taxon>
        <taxon>Viridiplantae</taxon>
        <taxon>Streptophyta</taxon>
        <taxon>Embryophyta</taxon>
        <taxon>Tracheophyta</taxon>
        <taxon>Spermatophyta</taxon>
        <taxon>Magnoliopsida</taxon>
        <taxon>eudicotyledons</taxon>
        <taxon>Gunneridae</taxon>
        <taxon>Pentapetalae</taxon>
        <taxon>rosids</taxon>
        <taxon>fabids</taxon>
        <taxon>Malpighiales</taxon>
        <taxon>Passifloraceae</taxon>
        <taxon>Turnera</taxon>
    </lineage>
</organism>
<evidence type="ECO:0000313" key="2">
    <source>
        <dbReference type="Proteomes" id="UP001141552"/>
    </source>
</evidence>
<name>A0A9Q0F4S1_9ROSI</name>
<reference evidence="1" key="2">
    <citation type="journal article" date="2023" name="Plants (Basel)">
        <title>Annotation of the Turnera subulata (Passifloraceae) Draft Genome Reveals the S-Locus Evolved after the Divergence of Turneroideae from Passifloroideae in a Stepwise Manner.</title>
        <authorList>
            <person name="Henning P.M."/>
            <person name="Roalson E.H."/>
            <person name="Mir W."/>
            <person name="McCubbin A.G."/>
            <person name="Shore J.S."/>
        </authorList>
    </citation>
    <scope>NUCLEOTIDE SEQUENCE</scope>
    <source>
        <strain evidence="1">F60SS</strain>
    </source>
</reference>
<keyword evidence="2" id="KW-1185">Reference proteome</keyword>
<protein>
    <submittedName>
        <fullName evidence="1">Uncharacterized protein</fullName>
    </submittedName>
</protein>
<dbReference type="Proteomes" id="UP001141552">
    <property type="component" value="Unassembled WGS sequence"/>
</dbReference>
<reference evidence="1" key="1">
    <citation type="submission" date="2022-02" db="EMBL/GenBank/DDBJ databases">
        <authorList>
            <person name="Henning P.M."/>
            <person name="McCubbin A.G."/>
            <person name="Shore J.S."/>
        </authorList>
    </citation>
    <scope>NUCLEOTIDE SEQUENCE</scope>
    <source>
        <strain evidence="1">F60SS</strain>
        <tissue evidence="1">Leaves</tissue>
    </source>
</reference>
<comment type="caution">
    <text evidence="1">The sequence shown here is derived from an EMBL/GenBank/DDBJ whole genome shotgun (WGS) entry which is preliminary data.</text>
</comment>
<evidence type="ECO:0000313" key="1">
    <source>
        <dbReference type="EMBL" id="KAJ4824963.1"/>
    </source>
</evidence>
<sequence>MQRSIHSKKNSELPIAIAVPVYYSASPKNIIGLLLVKGFLGGDINSSQFSVHLMNAQKREYDVSCMDF</sequence>
<gene>
    <name evidence="1" type="ORF">Tsubulata_041801</name>
</gene>
<dbReference type="AlphaFoldDB" id="A0A9Q0F4S1"/>
<proteinExistence type="predicted"/>
<accession>A0A9Q0F4S1</accession>